<dbReference type="AlphaFoldDB" id="A0A8S9QFJ1"/>
<proteinExistence type="predicted"/>
<protein>
    <submittedName>
        <fullName evidence="1">Uncharacterized protein</fullName>
    </submittedName>
</protein>
<gene>
    <name evidence="1" type="ORF">F2Q69_00019969</name>
</gene>
<evidence type="ECO:0000313" key="2">
    <source>
        <dbReference type="Proteomes" id="UP000712600"/>
    </source>
</evidence>
<reference evidence="1" key="1">
    <citation type="submission" date="2019-12" db="EMBL/GenBank/DDBJ databases">
        <title>Genome sequencing and annotation of Brassica cretica.</title>
        <authorList>
            <person name="Studholme D.J."/>
            <person name="Sarris P."/>
        </authorList>
    </citation>
    <scope>NUCLEOTIDE SEQUENCE</scope>
    <source>
        <strain evidence="1">PFS-109/04</strain>
        <tissue evidence="1">Leaf</tissue>
    </source>
</reference>
<comment type="caution">
    <text evidence="1">The sequence shown here is derived from an EMBL/GenBank/DDBJ whole genome shotgun (WGS) entry which is preliminary data.</text>
</comment>
<dbReference type="Proteomes" id="UP000712600">
    <property type="component" value="Unassembled WGS sequence"/>
</dbReference>
<sequence>MEPLPNRTASQLTITSLKVSKQSLKGKHDLSLSLSQPIRADSNDHNLCTTPRLDSRTSRISTVAKNLARGSLTTETRWPETENKAMGEG</sequence>
<name>A0A8S9QFJ1_BRACR</name>
<evidence type="ECO:0000313" key="1">
    <source>
        <dbReference type="EMBL" id="KAF3541047.1"/>
    </source>
</evidence>
<organism evidence="1 2">
    <name type="scientific">Brassica cretica</name>
    <name type="common">Mustard</name>
    <dbReference type="NCBI Taxonomy" id="69181"/>
    <lineage>
        <taxon>Eukaryota</taxon>
        <taxon>Viridiplantae</taxon>
        <taxon>Streptophyta</taxon>
        <taxon>Embryophyta</taxon>
        <taxon>Tracheophyta</taxon>
        <taxon>Spermatophyta</taxon>
        <taxon>Magnoliopsida</taxon>
        <taxon>eudicotyledons</taxon>
        <taxon>Gunneridae</taxon>
        <taxon>Pentapetalae</taxon>
        <taxon>rosids</taxon>
        <taxon>malvids</taxon>
        <taxon>Brassicales</taxon>
        <taxon>Brassicaceae</taxon>
        <taxon>Brassiceae</taxon>
        <taxon>Brassica</taxon>
    </lineage>
</organism>
<dbReference type="EMBL" id="QGKX02001290">
    <property type="protein sequence ID" value="KAF3541047.1"/>
    <property type="molecule type" value="Genomic_DNA"/>
</dbReference>
<accession>A0A8S9QFJ1</accession>